<organism evidence="2 3">
    <name type="scientific">Acaryochloris thomasi RCC1774</name>
    <dbReference type="NCBI Taxonomy" id="1764569"/>
    <lineage>
        <taxon>Bacteria</taxon>
        <taxon>Bacillati</taxon>
        <taxon>Cyanobacteriota</taxon>
        <taxon>Cyanophyceae</taxon>
        <taxon>Acaryochloridales</taxon>
        <taxon>Acaryochloridaceae</taxon>
        <taxon>Acaryochloris</taxon>
        <taxon>Acaryochloris thomasi</taxon>
    </lineage>
</organism>
<evidence type="ECO:0000313" key="3">
    <source>
        <dbReference type="Proteomes" id="UP000248857"/>
    </source>
</evidence>
<dbReference type="EMBL" id="PQWO01000036">
    <property type="protein sequence ID" value="PZD70460.1"/>
    <property type="molecule type" value="Genomic_DNA"/>
</dbReference>
<dbReference type="SUPFAM" id="SSF53474">
    <property type="entry name" value="alpha/beta-Hydrolases"/>
    <property type="match status" value="1"/>
</dbReference>
<dbReference type="InterPro" id="IPR029058">
    <property type="entry name" value="AB_hydrolase_fold"/>
</dbReference>
<dbReference type="InterPro" id="IPR002921">
    <property type="entry name" value="Fungal_lipase-type"/>
</dbReference>
<dbReference type="Proteomes" id="UP000248857">
    <property type="component" value="Unassembled WGS sequence"/>
</dbReference>
<dbReference type="InterPro" id="IPR051218">
    <property type="entry name" value="Sec_MonoDiacylglyc_Lipase"/>
</dbReference>
<proteinExistence type="predicted"/>
<dbReference type="CDD" id="cd00519">
    <property type="entry name" value="Lipase_3"/>
    <property type="match status" value="1"/>
</dbReference>
<sequence>MNSSNNTLQKLVPPSASVNDVNGILPPDEGFSYFDAYDQYPFLHSAKQFKKVNAWRLADCALLAYAHEDFSKRQFEKFGLQKFRLFSGNSTQCHVASNDQFSIVDFRGTEIKNSNLIQDLLIDVRANFSDSSLGGKVHDGFKAALDEIWYGEDGLLQYLQQLKNEFQEMHFWYTGHSLGAALAVLAAGRFKHVQGIYTYGCPKIGNSAFTSNFAPTNNFYRFVNNNDVIPELPLTNLWVTSGTTNQLGVPIPWVDFHAPELYQQVGSLMYIDQAGKSSEMPSSQAQLIDRFEGIVNNAKDSVVNLMSARLANLPDSFVDHAPVFYAVHTRNNFIDSLGAG</sequence>
<gene>
    <name evidence="2" type="ORF">C1752_12031</name>
</gene>
<name>A0A2W1J7T3_9CYAN</name>
<dbReference type="GO" id="GO:0006629">
    <property type="term" value="P:lipid metabolic process"/>
    <property type="evidence" value="ECO:0007669"/>
    <property type="project" value="InterPro"/>
</dbReference>
<comment type="caution">
    <text evidence="2">The sequence shown here is derived from an EMBL/GenBank/DDBJ whole genome shotgun (WGS) entry which is preliminary data.</text>
</comment>
<evidence type="ECO:0000313" key="2">
    <source>
        <dbReference type="EMBL" id="PZD70460.1"/>
    </source>
</evidence>
<evidence type="ECO:0000259" key="1">
    <source>
        <dbReference type="Pfam" id="PF01764"/>
    </source>
</evidence>
<dbReference type="PANTHER" id="PTHR45856:SF24">
    <property type="entry name" value="FUNGAL LIPASE-LIKE DOMAIN-CONTAINING PROTEIN"/>
    <property type="match status" value="1"/>
</dbReference>
<dbReference type="AlphaFoldDB" id="A0A2W1J7T3"/>
<dbReference type="Pfam" id="PF01764">
    <property type="entry name" value="Lipase_3"/>
    <property type="match status" value="1"/>
</dbReference>
<feature type="domain" description="Fungal lipase-type" evidence="1">
    <location>
        <begin position="104"/>
        <end position="235"/>
    </location>
</feature>
<protein>
    <recommendedName>
        <fullName evidence="1">Fungal lipase-type domain-containing protein</fullName>
    </recommendedName>
</protein>
<dbReference type="PANTHER" id="PTHR45856">
    <property type="entry name" value="ALPHA/BETA-HYDROLASES SUPERFAMILY PROTEIN"/>
    <property type="match status" value="1"/>
</dbReference>
<accession>A0A2W1J7T3</accession>
<keyword evidence="3" id="KW-1185">Reference proteome</keyword>
<dbReference type="OrthoDB" id="5522031at2"/>
<dbReference type="Gene3D" id="3.40.50.1820">
    <property type="entry name" value="alpha/beta hydrolase"/>
    <property type="match status" value="1"/>
</dbReference>
<reference evidence="2 3" key="1">
    <citation type="journal article" date="2018" name="Sci. Rep.">
        <title>A novel species of the marine cyanobacterium Acaryochloris with a unique pigment content and lifestyle.</title>
        <authorList>
            <person name="Partensky F."/>
            <person name="Six C."/>
            <person name="Ratin M."/>
            <person name="Garczarek L."/>
            <person name="Vaulot D."/>
            <person name="Probert I."/>
            <person name="Calteau A."/>
            <person name="Gourvil P."/>
            <person name="Marie D."/>
            <person name="Grebert T."/>
            <person name="Bouchier C."/>
            <person name="Le Panse S."/>
            <person name="Gachenot M."/>
            <person name="Rodriguez F."/>
            <person name="Garrido J.L."/>
        </authorList>
    </citation>
    <scope>NUCLEOTIDE SEQUENCE [LARGE SCALE GENOMIC DNA]</scope>
    <source>
        <strain evidence="2 3">RCC1774</strain>
    </source>
</reference>
<dbReference type="RefSeq" id="WP_110988978.1">
    <property type="nucleotide sequence ID" value="NZ_CAWNWM010000036.1"/>
</dbReference>